<evidence type="ECO:0000313" key="8">
    <source>
        <dbReference type="Proteomes" id="UP000199267"/>
    </source>
</evidence>
<keyword evidence="2" id="KW-0732">Signal</keyword>
<dbReference type="AlphaFoldDB" id="A0A1H6WTP6"/>
<protein>
    <recommendedName>
        <fullName evidence="9">Lipoprotein</fullName>
    </recommendedName>
</protein>
<feature type="region of interest" description="Disordered" evidence="1">
    <location>
        <begin position="23"/>
        <end position="68"/>
    </location>
</feature>
<feature type="signal peptide" evidence="2">
    <location>
        <begin position="1"/>
        <end position="18"/>
    </location>
</feature>
<dbReference type="Proteomes" id="UP000199267">
    <property type="component" value="Unassembled WGS sequence"/>
</dbReference>
<evidence type="ECO:0000313" key="5">
    <source>
        <dbReference type="EMBL" id="SER45504.1"/>
    </source>
</evidence>
<evidence type="ECO:0008006" key="9">
    <source>
        <dbReference type="Google" id="ProtNLM"/>
    </source>
</evidence>
<sequence length="68" mass="6966">MRKSFAYAMLLTATLGLAACDSSKDKAAAPHATPPSSQAAKEKAPEPSQSVTPAPVTPAPSTPESDKR</sequence>
<gene>
    <name evidence="4" type="ORF">SAMN04244572_03120</name>
    <name evidence="5" type="ORF">SAMN04244573_03653</name>
    <name evidence="3" type="ORF">SAMN04244579_03393</name>
</gene>
<dbReference type="EMBL" id="FNYQ01000060">
    <property type="protein sequence ID" value="SEJ20809.1"/>
    <property type="molecule type" value="Genomic_DNA"/>
</dbReference>
<reference evidence="6 7" key="1">
    <citation type="submission" date="2016-10" db="EMBL/GenBank/DDBJ databases">
        <authorList>
            <person name="de Groot N.N."/>
        </authorList>
    </citation>
    <scope>NUCLEOTIDE SEQUENCE [LARGE SCALE GENOMIC DNA]</scope>
    <source>
        <strain evidence="3 6">DSM 1041</strain>
        <strain evidence="4 7">DSM 373</strain>
        <strain evidence="5 8">DSM 378</strain>
    </source>
</reference>
<dbReference type="EMBL" id="FNYO01000047">
    <property type="protein sequence ID" value="SEJ17667.1"/>
    <property type="molecule type" value="Genomic_DNA"/>
</dbReference>
<feature type="chain" id="PRO_5011394587" description="Lipoprotein" evidence="2">
    <location>
        <begin position="19"/>
        <end position="68"/>
    </location>
</feature>
<evidence type="ECO:0000256" key="2">
    <source>
        <dbReference type="SAM" id="SignalP"/>
    </source>
</evidence>
<proteinExistence type="predicted"/>
<evidence type="ECO:0000313" key="7">
    <source>
        <dbReference type="Proteomes" id="UP000199250"/>
    </source>
</evidence>
<organism evidence="3 6">
    <name type="scientific">Azotobacter beijerinckii</name>
    <dbReference type="NCBI Taxonomy" id="170623"/>
    <lineage>
        <taxon>Bacteria</taxon>
        <taxon>Pseudomonadati</taxon>
        <taxon>Pseudomonadota</taxon>
        <taxon>Gammaproteobacteria</taxon>
        <taxon>Pseudomonadales</taxon>
        <taxon>Pseudomonadaceae</taxon>
        <taxon>Azotobacter</taxon>
    </lineage>
</organism>
<evidence type="ECO:0000256" key="1">
    <source>
        <dbReference type="SAM" id="MobiDB-lite"/>
    </source>
</evidence>
<evidence type="ECO:0000313" key="4">
    <source>
        <dbReference type="EMBL" id="SEJ20809.1"/>
    </source>
</evidence>
<evidence type="ECO:0000313" key="3">
    <source>
        <dbReference type="EMBL" id="SEJ17667.1"/>
    </source>
</evidence>
<evidence type="ECO:0000313" key="6">
    <source>
        <dbReference type="Proteomes" id="UP000199005"/>
    </source>
</evidence>
<dbReference type="PROSITE" id="PS51257">
    <property type="entry name" value="PROKAR_LIPOPROTEIN"/>
    <property type="match status" value="1"/>
</dbReference>
<dbReference type="EMBL" id="FOFJ01000052">
    <property type="protein sequence ID" value="SER45504.1"/>
    <property type="molecule type" value="Genomic_DNA"/>
</dbReference>
<accession>A0A1H6WTP6</accession>
<dbReference type="Proteomes" id="UP000199005">
    <property type="component" value="Unassembled WGS sequence"/>
</dbReference>
<dbReference type="Proteomes" id="UP000199250">
    <property type="component" value="Unassembled WGS sequence"/>
</dbReference>
<name>A0A1H6WTP6_9GAMM</name>